<keyword evidence="8" id="KW-1185">Reference proteome</keyword>
<dbReference type="GO" id="GO:0016020">
    <property type="term" value="C:membrane"/>
    <property type="evidence" value="ECO:0007669"/>
    <property type="project" value="UniProtKB-SubCell"/>
</dbReference>
<feature type="transmembrane region" description="Helical" evidence="6">
    <location>
        <begin position="384"/>
        <end position="406"/>
    </location>
</feature>
<feature type="transmembrane region" description="Helical" evidence="6">
    <location>
        <begin position="81"/>
        <end position="100"/>
    </location>
</feature>
<feature type="transmembrane region" description="Helical" evidence="6">
    <location>
        <begin position="165"/>
        <end position="185"/>
    </location>
</feature>
<feature type="transmembrane region" description="Helical" evidence="6">
    <location>
        <begin position="412"/>
        <end position="433"/>
    </location>
</feature>
<feature type="transmembrane region" description="Helical" evidence="6">
    <location>
        <begin position="192"/>
        <end position="218"/>
    </location>
</feature>
<evidence type="ECO:0000313" key="7">
    <source>
        <dbReference type="EMBL" id="KAB8217743.1"/>
    </source>
</evidence>
<dbReference type="EMBL" id="ML733459">
    <property type="protein sequence ID" value="KAB8217743.1"/>
    <property type="molecule type" value="Genomic_DNA"/>
</dbReference>
<dbReference type="PANTHER" id="PTHR45649:SF16">
    <property type="entry name" value="7-KETO 8-AMINOPELARGONIC ACID TRANSPORTER"/>
    <property type="match status" value="1"/>
</dbReference>
<keyword evidence="4 6" id="KW-1133">Transmembrane helix</keyword>
<reference evidence="7 8" key="1">
    <citation type="submission" date="2019-04" db="EMBL/GenBank/DDBJ databases">
        <title>Fungal friends and foes A comparative genomics study of 23 Aspergillus species from section Flavi.</title>
        <authorList>
            <consortium name="DOE Joint Genome Institute"/>
            <person name="Kjaerbolling I."/>
            <person name="Vesth T.C."/>
            <person name="Frisvad J.C."/>
            <person name="Nybo J.L."/>
            <person name="Theobald S."/>
            <person name="Kildgaard S."/>
            <person name="Petersen T.I."/>
            <person name="Kuo A."/>
            <person name="Sato A."/>
            <person name="Lyhne E.K."/>
            <person name="Kogle M.E."/>
            <person name="Wiebenga A."/>
            <person name="Kun R.S."/>
            <person name="Lubbers R.J."/>
            <person name="Makela M.R."/>
            <person name="Barry K."/>
            <person name="Chovatia M."/>
            <person name="Clum A."/>
            <person name="Daum C."/>
            <person name="Haridas S."/>
            <person name="He G."/>
            <person name="LaButti K."/>
            <person name="Lipzen A."/>
            <person name="Mondo S."/>
            <person name="Pangilinan J."/>
            <person name="Riley R."/>
            <person name="Salamov A."/>
            <person name="Simmons B.A."/>
            <person name="Magnuson J.K."/>
            <person name="Henrissat B."/>
            <person name="Mortensen U.H."/>
            <person name="Larsen T.O."/>
            <person name="De vries R.P."/>
            <person name="Grigoriev I.V."/>
            <person name="Machida M."/>
            <person name="Baker S.E."/>
            <person name="Andersen M.R."/>
        </authorList>
    </citation>
    <scope>NUCLEOTIDE SEQUENCE [LARGE SCALE GENOMIC DNA]</scope>
    <source>
        <strain evidence="7 8">CBS 126849</strain>
    </source>
</reference>
<dbReference type="PIRSF" id="PIRSF006060">
    <property type="entry name" value="AA_transporter"/>
    <property type="match status" value="1"/>
</dbReference>
<dbReference type="GO" id="GO:0006865">
    <property type="term" value="P:amino acid transport"/>
    <property type="evidence" value="ECO:0007669"/>
    <property type="project" value="InterPro"/>
</dbReference>
<feature type="transmembrane region" description="Helical" evidence="6">
    <location>
        <begin position="245"/>
        <end position="262"/>
    </location>
</feature>
<keyword evidence="5 6" id="KW-0472">Membrane</keyword>
<gene>
    <name evidence="7" type="ORF">BDV33DRAFT_206103</name>
</gene>
<evidence type="ECO:0000256" key="1">
    <source>
        <dbReference type="ARBA" id="ARBA00004141"/>
    </source>
</evidence>
<dbReference type="PROSITE" id="PS00218">
    <property type="entry name" value="AMINO_ACID_PERMEASE_1"/>
    <property type="match status" value="1"/>
</dbReference>
<dbReference type="Gene3D" id="1.20.1740.10">
    <property type="entry name" value="Amino acid/polyamine transporter I"/>
    <property type="match status" value="1"/>
</dbReference>
<evidence type="ECO:0000256" key="6">
    <source>
        <dbReference type="SAM" id="Phobius"/>
    </source>
</evidence>
<feature type="transmembrane region" description="Helical" evidence="6">
    <location>
        <begin position="138"/>
        <end position="159"/>
    </location>
</feature>
<dbReference type="PANTHER" id="PTHR45649">
    <property type="entry name" value="AMINO-ACID PERMEASE BAT1"/>
    <property type="match status" value="1"/>
</dbReference>
<proteinExistence type="predicted"/>
<accession>A0A5N6ELK0</accession>
<evidence type="ECO:0000256" key="4">
    <source>
        <dbReference type="ARBA" id="ARBA00022989"/>
    </source>
</evidence>
<protein>
    <submittedName>
        <fullName evidence="7">Amino acid/polyamine transporter I</fullName>
    </submittedName>
</protein>
<feature type="transmembrane region" description="Helical" evidence="6">
    <location>
        <begin position="482"/>
        <end position="505"/>
    </location>
</feature>
<evidence type="ECO:0000256" key="2">
    <source>
        <dbReference type="ARBA" id="ARBA00022448"/>
    </source>
</evidence>
<dbReference type="InterPro" id="IPR004840">
    <property type="entry name" value="Amino_acid_permease_CS"/>
</dbReference>
<feature type="transmembrane region" description="Helical" evidence="6">
    <location>
        <begin position="56"/>
        <end position="75"/>
    </location>
</feature>
<evidence type="ECO:0000256" key="3">
    <source>
        <dbReference type="ARBA" id="ARBA00022692"/>
    </source>
</evidence>
<organism evidence="7 8">
    <name type="scientific">Aspergillus novoparasiticus</name>
    <dbReference type="NCBI Taxonomy" id="986946"/>
    <lineage>
        <taxon>Eukaryota</taxon>
        <taxon>Fungi</taxon>
        <taxon>Dikarya</taxon>
        <taxon>Ascomycota</taxon>
        <taxon>Pezizomycotina</taxon>
        <taxon>Eurotiomycetes</taxon>
        <taxon>Eurotiomycetidae</taxon>
        <taxon>Eurotiales</taxon>
        <taxon>Aspergillaceae</taxon>
        <taxon>Aspergillus</taxon>
        <taxon>Aspergillus subgen. Circumdati</taxon>
    </lineage>
</organism>
<comment type="subcellular location">
    <subcellularLocation>
        <location evidence="1">Membrane</location>
        <topology evidence="1">Multi-pass membrane protein</topology>
    </subcellularLocation>
</comment>
<sequence>MDYSVGLDEDSKSAKVQRAIDDSLEHTITSNGEGVIELEVRPKVHFNLFSALGQQYSITAAPLAIGVYLSLVTGLGGPPGYFWGFILVGFFQFIVCLAVGELASATPHSSGPAYWVIALSDPRYAHTLGFIMGWLTNAGWYFICCASCLYPAQIIMALVEATNPGFTATAWQTYLVYIAFALLYLGLNLPRVFWVVGWLLKASIVLINVGAVFLLIALPLRAHPKQNARDVFVNFINASGWKSDGWAFFLALLPAYACLAAFDNATHLTDELEQPGKQVPQVMIGSFLLSFFLTIPMILIYEFCNVDPESMLEPVGGQPIIQLFVSAYRSETLTIISAIIILIVVSIGGAATLIGWSRLYWSFSREGLLPFSRKMSELSSKDSLPINALVWGTFLMIALGAISIGSSIAMNALLGGANLCIIISVVASFGLVLKKGRRTLNPDRWLNLGRWGDAVFLIAFLWCIFISTTFCFPLSLPVTAASMNWTTVVFFGIIALAAIHWIFVFSESERPLPAHSS</sequence>
<dbReference type="InterPro" id="IPR002293">
    <property type="entry name" value="AA/rel_permease1"/>
</dbReference>
<evidence type="ECO:0000256" key="5">
    <source>
        <dbReference type="ARBA" id="ARBA00023136"/>
    </source>
</evidence>
<dbReference type="Pfam" id="PF13520">
    <property type="entry name" value="AA_permease_2"/>
    <property type="match status" value="1"/>
</dbReference>
<dbReference type="Proteomes" id="UP000326799">
    <property type="component" value="Unassembled WGS sequence"/>
</dbReference>
<keyword evidence="2" id="KW-0813">Transport</keyword>
<name>A0A5N6ELK0_9EURO</name>
<dbReference type="AlphaFoldDB" id="A0A5N6ELK0"/>
<dbReference type="GO" id="GO:0022857">
    <property type="term" value="F:transmembrane transporter activity"/>
    <property type="evidence" value="ECO:0007669"/>
    <property type="project" value="InterPro"/>
</dbReference>
<feature type="transmembrane region" description="Helical" evidence="6">
    <location>
        <begin position="454"/>
        <end position="476"/>
    </location>
</feature>
<feature type="transmembrane region" description="Helical" evidence="6">
    <location>
        <begin position="335"/>
        <end position="363"/>
    </location>
</feature>
<evidence type="ECO:0000313" key="8">
    <source>
        <dbReference type="Proteomes" id="UP000326799"/>
    </source>
</evidence>
<keyword evidence="3 6" id="KW-0812">Transmembrane</keyword>
<feature type="transmembrane region" description="Helical" evidence="6">
    <location>
        <begin position="282"/>
        <end position="301"/>
    </location>
</feature>